<evidence type="ECO:0000259" key="8">
    <source>
        <dbReference type="SMART" id="SM00997"/>
    </source>
</evidence>
<feature type="region of interest" description="Disordered" evidence="7">
    <location>
        <begin position="1"/>
        <end position="21"/>
    </location>
</feature>
<dbReference type="Proteomes" id="UP001321018">
    <property type="component" value="Unassembled WGS sequence"/>
</dbReference>
<reference evidence="9 11" key="1">
    <citation type="submission" date="2022-09" db="EMBL/GenBank/DDBJ databases">
        <title>Enrichment on poylsaccharides allowed isolation of novel metabolic and taxonomic groups of Haloarchaea.</title>
        <authorList>
            <person name="Sorokin D.Y."/>
            <person name="Elcheninov A.G."/>
            <person name="Khizhniak T.V."/>
            <person name="Kolganova T.V."/>
            <person name="Kublanov I.V."/>
        </authorList>
    </citation>
    <scope>NUCLEOTIDE SEQUENCE</scope>
    <source>
        <strain evidence="10 11">AArc-m2/3/4</strain>
        <strain evidence="9">AArc-xg1-1</strain>
    </source>
</reference>
<dbReference type="SMART" id="SM00996">
    <property type="entry name" value="AdoHcyase"/>
    <property type="match status" value="1"/>
</dbReference>
<dbReference type="GO" id="GO:0005829">
    <property type="term" value="C:cytosol"/>
    <property type="evidence" value="ECO:0007669"/>
    <property type="project" value="TreeGrafter"/>
</dbReference>
<keyword evidence="3 4" id="KW-0520">NAD</keyword>
<dbReference type="GO" id="GO:0004013">
    <property type="term" value="F:adenosylhomocysteinase activity"/>
    <property type="evidence" value="ECO:0007669"/>
    <property type="project" value="UniProtKB-UniRule"/>
</dbReference>
<dbReference type="AlphaFoldDB" id="A0AAP2Z1W0"/>
<gene>
    <name evidence="4" type="primary">ahcY</name>
    <name evidence="10" type="ORF">OB955_05325</name>
    <name evidence="9" type="ORF">OB960_20120</name>
</gene>
<comment type="function">
    <text evidence="4">May play a key role in the regulation of the intracellular concentration of adenosylhomocysteine.</text>
</comment>
<dbReference type="GO" id="GO:0033353">
    <property type="term" value="P:S-adenosylmethionine cycle"/>
    <property type="evidence" value="ECO:0007669"/>
    <property type="project" value="TreeGrafter"/>
</dbReference>
<feature type="binding site" evidence="4">
    <location>
        <position position="163"/>
    </location>
    <ligand>
        <name>substrate</name>
    </ligand>
</feature>
<dbReference type="EMBL" id="JAOPKB010000002">
    <property type="protein sequence ID" value="MCU4972154.1"/>
    <property type="molecule type" value="Genomic_DNA"/>
</dbReference>
<comment type="caution">
    <text evidence="9">The sequence shown here is derived from an EMBL/GenBank/DDBJ whole genome shotgun (WGS) entry which is preliminary data.</text>
</comment>
<dbReference type="GO" id="GO:0071269">
    <property type="term" value="P:L-homocysteine biosynthetic process"/>
    <property type="evidence" value="ECO:0007669"/>
    <property type="project" value="UniProtKB-UniRule"/>
</dbReference>
<proteinExistence type="inferred from homology"/>
<dbReference type="Pfam" id="PF00670">
    <property type="entry name" value="AdoHcyase_NAD"/>
    <property type="match status" value="1"/>
</dbReference>
<keyword evidence="4" id="KW-0963">Cytoplasm</keyword>
<feature type="binding site" evidence="4">
    <location>
        <position position="198"/>
    </location>
    <ligand>
        <name>NAD(+)</name>
        <dbReference type="ChEBI" id="CHEBI:57540"/>
    </ligand>
</feature>
<dbReference type="EMBL" id="JAOPKA010000017">
    <property type="protein sequence ID" value="MCU4743696.1"/>
    <property type="molecule type" value="Genomic_DNA"/>
</dbReference>
<dbReference type="RefSeq" id="WP_338005511.1">
    <property type="nucleotide sequence ID" value="NZ_JAOPKA010000017.1"/>
</dbReference>
<comment type="subcellular location">
    <subcellularLocation>
        <location evidence="4">Cytoplasm</location>
    </subcellularLocation>
</comment>
<evidence type="ECO:0000313" key="12">
    <source>
        <dbReference type="Proteomes" id="UP001321018"/>
    </source>
</evidence>
<feature type="binding site" evidence="4">
    <location>
        <position position="197"/>
    </location>
    <ligand>
        <name>substrate</name>
    </ligand>
</feature>
<evidence type="ECO:0000313" key="11">
    <source>
        <dbReference type="Proteomes" id="UP001320972"/>
    </source>
</evidence>
<feature type="binding site" evidence="5">
    <location>
        <position position="362"/>
    </location>
    <ligand>
        <name>NAD(+)</name>
        <dbReference type="ChEBI" id="CHEBI:57540"/>
    </ligand>
</feature>
<dbReference type="Proteomes" id="UP001320972">
    <property type="component" value="Unassembled WGS sequence"/>
</dbReference>
<dbReference type="Gene3D" id="3.40.50.1480">
    <property type="entry name" value="Adenosylhomocysteinase-like"/>
    <property type="match status" value="1"/>
</dbReference>
<dbReference type="NCBIfam" id="TIGR00936">
    <property type="entry name" value="ahcY"/>
    <property type="match status" value="1"/>
</dbReference>
<keyword evidence="4 9" id="KW-0378">Hydrolase</keyword>
<dbReference type="PROSITE" id="PS00739">
    <property type="entry name" value="ADOHCYASE_2"/>
    <property type="match status" value="1"/>
</dbReference>
<dbReference type="InterPro" id="IPR000043">
    <property type="entry name" value="Adenosylhomocysteinase-like"/>
</dbReference>
<dbReference type="PANTHER" id="PTHR23420:SF0">
    <property type="entry name" value="ADENOSYLHOMOCYSTEINASE"/>
    <property type="match status" value="1"/>
</dbReference>
<dbReference type="InterPro" id="IPR015878">
    <property type="entry name" value="Ado_hCys_hydrolase_NAD-bd"/>
</dbReference>
<evidence type="ECO:0000256" key="7">
    <source>
        <dbReference type="SAM" id="MobiDB-lite"/>
    </source>
</evidence>
<evidence type="ECO:0000256" key="4">
    <source>
        <dbReference type="HAMAP-Rule" id="MF_00563"/>
    </source>
</evidence>
<dbReference type="InterPro" id="IPR042172">
    <property type="entry name" value="Adenosylhomocyst_ase-like_sf"/>
</dbReference>
<dbReference type="SUPFAM" id="SSF52283">
    <property type="entry name" value="Formate/glycerate dehydrogenase catalytic domain-like"/>
    <property type="match status" value="1"/>
</dbReference>
<comment type="caution">
    <text evidence="4">Lacks conserved residue(s) required for the propagation of feature annotation.</text>
</comment>
<dbReference type="SMART" id="SM00997">
    <property type="entry name" value="AdoHcyase_NAD"/>
    <property type="match status" value="1"/>
</dbReference>
<feature type="binding site" evidence="4">
    <location>
        <position position="285"/>
    </location>
    <ligand>
        <name>NAD(+)</name>
        <dbReference type="ChEBI" id="CHEBI:57540"/>
    </ligand>
</feature>
<dbReference type="InterPro" id="IPR020082">
    <property type="entry name" value="S-Ado-L-homoCys_hydrolase_CS"/>
</dbReference>
<protein>
    <recommendedName>
        <fullName evidence="4">Adenosylhomocysteinase</fullName>
        <ecNumber evidence="4">3.13.2.1</ecNumber>
    </recommendedName>
    <alternativeName>
        <fullName evidence="4">S-adenosyl-L-homocysteine hydrolase</fullName>
        <shortName evidence="4">AdoHcyase</shortName>
    </alternativeName>
</protein>
<comment type="cofactor">
    <cofactor evidence="4 5">
        <name>NAD(+)</name>
        <dbReference type="ChEBI" id="CHEBI:57540"/>
    </cofactor>
    <text evidence="4 5">Binds 1 NAD(+) per subunit.</text>
</comment>
<name>A0AAP2Z1W0_9EURY</name>
<evidence type="ECO:0000256" key="1">
    <source>
        <dbReference type="ARBA" id="ARBA00007122"/>
    </source>
</evidence>
<dbReference type="EC" id="3.13.2.1" evidence="4"/>
<evidence type="ECO:0000256" key="3">
    <source>
        <dbReference type="ARBA" id="ARBA00023027"/>
    </source>
</evidence>
<dbReference type="HAMAP" id="MF_00563">
    <property type="entry name" value="AdoHcyase"/>
    <property type="match status" value="1"/>
</dbReference>
<feature type="binding site" evidence="4 5">
    <location>
        <position position="353"/>
    </location>
    <ligand>
        <name>NAD(+)</name>
        <dbReference type="ChEBI" id="CHEBI:57540"/>
    </ligand>
</feature>
<evidence type="ECO:0000313" key="9">
    <source>
        <dbReference type="EMBL" id="MCU4743696.1"/>
    </source>
</evidence>
<feature type="binding site" evidence="4 5">
    <location>
        <begin position="164"/>
        <end position="166"/>
    </location>
    <ligand>
        <name>NAD(+)</name>
        <dbReference type="ChEBI" id="CHEBI:57540"/>
    </ligand>
</feature>
<comment type="catalytic activity">
    <reaction evidence="4">
        <text>S-adenosyl-L-homocysteine + H2O = L-homocysteine + adenosine</text>
        <dbReference type="Rhea" id="RHEA:21708"/>
        <dbReference type="ChEBI" id="CHEBI:15377"/>
        <dbReference type="ChEBI" id="CHEBI:16335"/>
        <dbReference type="ChEBI" id="CHEBI:57856"/>
        <dbReference type="ChEBI" id="CHEBI:58199"/>
        <dbReference type="EC" id="3.13.2.1"/>
    </reaction>
</comment>
<feature type="binding site" evidence="4">
    <location>
        <begin position="227"/>
        <end position="232"/>
    </location>
    <ligand>
        <name>NAD(+)</name>
        <dbReference type="ChEBI" id="CHEBI:57540"/>
    </ligand>
</feature>
<feature type="binding site" evidence="5">
    <location>
        <begin position="229"/>
        <end position="234"/>
    </location>
    <ligand>
        <name>NAD(+)</name>
        <dbReference type="ChEBI" id="CHEBI:57540"/>
    </ligand>
</feature>
<dbReference type="CDD" id="cd00401">
    <property type="entry name" value="SAHH"/>
    <property type="match status" value="1"/>
</dbReference>
<evidence type="ECO:0000256" key="6">
    <source>
        <dbReference type="RuleBase" id="RU004166"/>
    </source>
</evidence>
<dbReference type="Pfam" id="PF05221">
    <property type="entry name" value="AdoHcyase"/>
    <property type="match status" value="1"/>
</dbReference>
<dbReference type="NCBIfam" id="NF004005">
    <property type="entry name" value="PRK05476.2-3"/>
    <property type="match status" value="1"/>
</dbReference>
<evidence type="ECO:0000256" key="2">
    <source>
        <dbReference type="ARBA" id="ARBA00022563"/>
    </source>
</evidence>
<comment type="similarity">
    <text evidence="1 4 6">Belongs to the adenosylhomocysteinase family.</text>
</comment>
<feature type="domain" description="S-adenosyl-L-homocysteine hydrolase NAD binding" evidence="8">
    <location>
        <begin position="198"/>
        <end position="359"/>
    </location>
</feature>
<dbReference type="GO" id="GO:0006730">
    <property type="term" value="P:one-carbon metabolic process"/>
    <property type="evidence" value="ECO:0007669"/>
    <property type="project" value="UniProtKB-UniRule"/>
</dbReference>
<evidence type="ECO:0000256" key="5">
    <source>
        <dbReference type="PIRSR" id="PIRSR001109-2"/>
    </source>
</evidence>
<organism evidence="9 12">
    <name type="scientific">Natronoglomus mannanivorans</name>
    <dbReference type="NCBI Taxonomy" id="2979990"/>
    <lineage>
        <taxon>Archaea</taxon>
        <taxon>Methanobacteriati</taxon>
        <taxon>Methanobacteriota</taxon>
        <taxon>Stenosarchaea group</taxon>
        <taxon>Halobacteria</taxon>
        <taxon>Halobacteriales</taxon>
        <taxon>Natrialbaceae</taxon>
        <taxon>Natronoglomus</taxon>
    </lineage>
</organism>
<comment type="pathway">
    <text evidence="4">Amino-acid biosynthesis; L-homocysteine biosynthesis; L-homocysteine from S-adenosyl-L-homocysteine: step 1/1.</text>
</comment>
<dbReference type="SUPFAM" id="SSF51735">
    <property type="entry name" value="NAD(P)-binding Rossmann-fold domains"/>
    <property type="match status" value="1"/>
</dbReference>
<dbReference type="PROSITE" id="PS00738">
    <property type="entry name" value="ADOHCYASE_1"/>
    <property type="match status" value="1"/>
</dbReference>
<feature type="binding site" evidence="4">
    <location>
        <position position="193"/>
    </location>
    <ligand>
        <name>substrate</name>
    </ligand>
</feature>
<keyword evidence="2 4" id="KW-0554">One-carbon metabolism</keyword>
<dbReference type="PIRSF" id="PIRSF001109">
    <property type="entry name" value="Ad_hcy_hydrolase"/>
    <property type="match status" value="1"/>
</dbReference>
<evidence type="ECO:0000313" key="10">
    <source>
        <dbReference type="EMBL" id="MCU4972154.1"/>
    </source>
</evidence>
<dbReference type="PANTHER" id="PTHR23420">
    <property type="entry name" value="ADENOSYLHOMOCYSTEINASE"/>
    <property type="match status" value="1"/>
</dbReference>
<accession>A0AAP2Z1W0</accession>
<keyword evidence="11" id="KW-1185">Reference proteome</keyword>
<sequence length="433" mass="47153">MTESAPESEYPPISEQLDDIDAARTEGRRKMDWAAQHMPILEHVGEEFEADQPFEGERIGMAMHVEAKTAILVETLADGGAEVAVTGCNPLSTHDDVSAALDTHENITSYAKREVDDEEYYAAIEAVIGHEPTITVDDGMDLVAAIHEDYPELIDSIVGGCEETTTGVHRLRAMAEDGALEYPVFAVNDTPMKRLFDNVHGTGESSLASIAMTTNLSWAGKDVVVAGYGYCGKGVAKKAAGQNANVIVTEVEPRRALEAHMEGYDVMPMAEAAEVGDVFLTTTGNRDVIVREHFERMNDGVLLANAGHFDIEIDLEALDDLAADRYEARDGVEAYELDDGRRLNVIAEGRLVNLAAPVSLGHPVEVMDQSFGVQAACVRELVENGDEYEPGVHDVPDDLDREIAEIKLTADGVEFDSLSETQREYMGSWQHGT</sequence>
<feature type="binding site" evidence="4 5">
    <location>
        <begin position="306"/>
        <end position="308"/>
    </location>
    <ligand>
        <name>NAD(+)</name>
        <dbReference type="ChEBI" id="CHEBI:57540"/>
    </ligand>
</feature>
<feature type="binding site" evidence="4">
    <location>
        <position position="138"/>
    </location>
    <ligand>
        <name>substrate</name>
    </ligand>
</feature>
<dbReference type="Gene3D" id="3.40.50.720">
    <property type="entry name" value="NAD(P)-binding Rossmann-like Domain"/>
    <property type="match status" value="1"/>
</dbReference>
<feature type="binding site" evidence="4 5">
    <location>
        <position position="250"/>
    </location>
    <ligand>
        <name>NAD(+)</name>
        <dbReference type="ChEBI" id="CHEBI:57540"/>
    </ligand>
</feature>
<dbReference type="InterPro" id="IPR036291">
    <property type="entry name" value="NAD(P)-bd_dom_sf"/>
</dbReference>